<dbReference type="GO" id="GO:0006915">
    <property type="term" value="P:apoptotic process"/>
    <property type="evidence" value="ECO:0007669"/>
    <property type="project" value="UniProtKB-KW"/>
</dbReference>
<dbReference type="Ensembl" id="ENSPKIT00000012643.1">
    <property type="protein sequence ID" value="ENSPKIP00000031789.1"/>
    <property type="gene ID" value="ENSPKIG00000012130.1"/>
</dbReference>
<dbReference type="Gene3D" id="2.10.50.10">
    <property type="entry name" value="Tumor Necrosis Factor Receptor, subunit A, domain 2"/>
    <property type="match status" value="3"/>
</dbReference>
<feature type="repeat" description="TNFR-Cys" evidence="8">
    <location>
        <begin position="115"/>
        <end position="158"/>
    </location>
</feature>
<evidence type="ECO:0000256" key="6">
    <source>
        <dbReference type="ARBA" id="ARBA00023157"/>
    </source>
</evidence>
<keyword evidence="10" id="KW-0472">Membrane</keyword>
<feature type="disulfide bond" evidence="8">
    <location>
        <begin position="140"/>
        <end position="158"/>
    </location>
</feature>
<feature type="repeat" description="TNFR-Cys" evidence="8">
    <location>
        <begin position="33"/>
        <end position="70"/>
    </location>
</feature>
<comment type="subcellular location">
    <subcellularLocation>
        <location evidence="1">Secreted</location>
    </subcellularLocation>
</comment>
<sequence length="379" mass="40256">MFGKIFYLLFGVVARHVENEVSALPVSSNSSKNCTKANQYLDMDLNLCCEMCAPGTRLKMRCSHESDTVCEACQPGFYSEKMNYYPNCFRCPQCREDRGLQYAQECTASSPAVCMCKEGMFCTFRGHDHQCKECRQYTLCAPGHGISLAGTSDSDVRCMSCPMGTFSDTTSYTQRCQLHTDCSSQGRDVLQLGNDESDTKCGPSVSPPPAHDPSTAYTSTAVTLTSSVTHYAGSSLTNASETVSGSHITNSQSIPWVIVPVSVVGAVTVPAIVAVLIFIAWTLSKKRAGTSSDGMPPFLTLHKGLGLQKGGPSSVLKSHLLGHAQPHSSSLHSSGKALLGPQSSITGGKSLTSSSLSQFPDSCGEGHGLVESCQSAASP</sequence>
<evidence type="ECO:0000256" key="1">
    <source>
        <dbReference type="ARBA" id="ARBA00004613"/>
    </source>
</evidence>
<keyword evidence="4" id="KW-0732">Signal</keyword>
<dbReference type="InterPro" id="IPR052459">
    <property type="entry name" value="TNFRSF_decoy_receptor"/>
</dbReference>
<evidence type="ECO:0000313" key="12">
    <source>
        <dbReference type="Ensembl" id="ENSPKIP00000031789.1"/>
    </source>
</evidence>
<dbReference type="Proteomes" id="UP000261540">
    <property type="component" value="Unplaced"/>
</dbReference>
<evidence type="ECO:0000256" key="4">
    <source>
        <dbReference type="ARBA" id="ARBA00022729"/>
    </source>
</evidence>
<feature type="disulfide bond" evidence="8">
    <location>
        <begin position="52"/>
        <end position="70"/>
    </location>
</feature>
<evidence type="ECO:0000256" key="9">
    <source>
        <dbReference type="SAM" id="MobiDB-lite"/>
    </source>
</evidence>
<dbReference type="KEGG" id="pki:111859073"/>
<feature type="region of interest" description="Disordered" evidence="9">
    <location>
        <begin position="196"/>
        <end position="216"/>
    </location>
</feature>
<feature type="domain" description="TNFR-Cys" evidence="11">
    <location>
        <begin position="115"/>
        <end position="158"/>
    </location>
</feature>
<evidence type="ECO:0000256" key="2">
    <source>
        <dbReference type="ARBA" id="ARBA00022525"/>
    </source>
</evidence>
<dbReference type="CDD" id="cd00185">
    <property type="entry name" value="TNFRSF"/>
    <property type="match status" value="1"/>
</dbReference>
<proteinExistence type="predicted"/>
<dbReference type="PROSITE" id="PS50050">
    <property type="entry name" value="TNFR_NGFR_2"/>
    <property type="match status" value="3"/>
</dbReference>
<organism evidence="12 13">
    <name type="scientific">Paramormyrops kingsleyae</name>
    <dbReference type="NCBI Taxonomy" id="1676925"/>
    <lineage>
        <taxon>Eukaryota</taxon>
        <taxon>Metazoa</taxon>
        <taxon>Chordata</taxon>
        <taxon>Craniata</taxon>
        <taxon>Vertebrata</taxon>
        <taxon>Euteleostomi</taxon>
        <taxon>Actinopterygii</taxon>
        <taxon>Neopterygii</taxon>
        <taxon>Teleostei</taxon>
        <taxon>Osteoglossocephala</taxon>
        <taxon>Osteoglossomorpha</taxon>
        <taxon>Osteoglossiformes</taxon>
        <taxon>Mormyridae</taxon>
        <taxon>Paramormyrops</taxon>
    </lineage>
</organism>
<reference evidence="12" key="2">
    <citation type="submission" date="2025-09" db="UniProtKB">
        <authorList>
            <consortium name="Ensembl"/>
        </authorList>
    </citation>
    <scope>IDENTIFICATION</scope>
</reference>
<keyword evidence="10" id="KW-0812">Transmembrane</keyword>
<dbReference type="PANTHER" id="PTHR23097">
    <property type="entry name" value="TUMOR NECROSIS FACTOR RECEPTOR SUPERFAMILY MEMBER"/>
    <property type="match status" value="1"/>
</dbReference>
<feature type="domain" description="TNFR-Cys" evidence="11">
    <location>
        <begin position="72"/>
        <end position="114"/>
    </location>
</feature>
<dbReference type="GO" id="GO:0005576">
    <property type="term" value="C:extracellular region"/>
    <property type="evidence" value="ECO:0007669"/>
    <property type="project" value="UniProtKB-SubCell"/>
</dbReference>
<evidence type="ECO:0000256" key="3">
    <source>
        <dbReference type="ARBA" id="ARBA00022703"/>
    </source>
</evidence>
<evidence type="ECO:0000256" key="8">
    <source>
        <dbReference type="PROSITE-ProRule" id="PRU00206"/>
    </source>
</evidence>
<keyword evidence="6 8" id="KW-1015">Disulfide bond</keyword>
<feature type="disulfide bond" evidence="8">
    <location>
        <begin position="116"/>
        <end position="131"/>
    </location>
</feature>
<dbReference type="RefSeq" id="XP_023697200.1">
    <property type="nucleotide sequence ID" value="XM_023841432.1"/>
</dbReference>
<dbReference type="PROSITE" id="PS00652">
    <property type="entry name" value="TNFR_NGFR_1"/>
    <property type="match status" value="1"/>
</dbReference>
<accession>A0A3B3SM09</accession>
<dbReference type="SMART" id="SM00208">
    <property type="entry name" value="TNFR"/>
    <property type="match status" value="4"/>
</dbReference>
<protein>
    <submittedName>
        <fullName evidence="12">Tumor necrosis factor receptor superfamily member 1B-like</fullName>
    </submittedName>
</protein>
<dbReference type="STRING" id="1676925.ENSPKIP00000031789"/>
<dbReference type="PANTHER" id="PTHR23097:SF90">
    <property type="entry name" value="TUMOR NECROSIS FACTOR RECEPTOR SUPERFAMILY MEMBER 11B"/>
    <property type="match status" value="1"/>
</dbReference>
<dbReference type="OrthoDB" id="8633482at2759"/>
<feature type="transmembrane region" description="Helical" evidence="10">
    <location>
        <begin position="256"/>
        <end position="281"/>
    </location>
</feature>
<evidence type="ECO:0000313" key="13">
    <source>
        <dbReference type="Proteomes" id="UP000261540"/>
    </source>
</evidence>
<feature type="domain" description="TNFR-Cys" evidence="11">
    <location>
        <begin position="33"/>
        <end position="70"/>
    </location>
</feature>
<keyword evidence="2" id="KW-0964">Secreted</keyword>
<keyword evidence="13" id="KW-1185">Reference proteome</keyword>
<keyword evidence="3" id="KW-0053">Apoptosis</keyword>
<reference evidence="12" key="1">
    <citation type="submission" date="2025-08" db="UniProtKB">
        <authorList>
            <consortium name="Ensembl"/>
        </authorList>
    </citation>
    <scope>IDENTIFICATION</scope>
</reference>
<dbReference type="SUPFAM" id="SSF57586">
    <property type="entry name" value="TNF receptor-like"/>
    <property type="match status" value="2"/>
</dbReference>
<name>A0A3B3SM09_9TELE</name>
<evidence type="ECO:0000259" key="11">
    <source>
        <dbReference type="PROSITE" id="PS50050"/>
    </source>
</evidence>
<evidence type="ECO:0000256" key="5">
    <source>
        <dbReference type="ARBA" id="ARBA00022737"/>
    </source>
</evidence>
<keyword evidence="10" id="KW-1133">Transmembrane helix</keyword>
<feature type="disulfide bond" evidence="8">
    <location>
        <begin position="73"/>
        <end position="88"/>
    </location>
</feature>
<dbReference type="GeneTree" id="ENSGT00940000166932"/>
<dbReference type="InterPro" id="IPR001368">
    <property type="entry name" value="TNFR/NGFR_Cys_rich_reg"/>
</dbReference>
<dbReference type="AlphaFoldDB" id="A0A3B3SM09"/>
<keyword evidence="5" id="KW-0677">Repeat</keyword>
<keyword evidence="7" id="KW-0325">Glycoprotein</keyword>
<dbReference type="Pfam" id="PF00020">
    <property type="entry name" value="TNFR_c6"/>
    <property type="match status" value="2"/>
</dbReference>
<evidence type="ECO:0000256" key="10">
    <source>
        <dbReference type="SAM" id="Phobius"/>
    </source>
</evidence>
<comment type="caution">
    <text evidence="8">Lacks conserved residue(s) required for the propagation of feature annotation.</text>
</comment>
<evidence type="ECO:0000256" key="7">
    <source>
        <dbReference type="ARBA" id="ARBA00023180"/>
    </source>
</evidence>
<dbReference type="GeneID" id="111859073"/>
<feature type="repeat" description="TNFR-Cys" evidence="8">
    <location>
        <begin position="72"/>
        <end position="114"/>
    </location>
</feature>
<feature type="disulfide bond" evidence="8">
    <location>
        <begin position="49"/>
        <end position="62"/>
    </location>
</feature>